<evidence type="ECO:0000256" key="2">
    <source>
        <dbReference type="ARBA" id="ARBA00006375"/>
    </source>
</evidence>
<feature type="repeat" description="Solcar" evidence="9">
    <location>
        <begin position="139"/>
        <end position="221"/>
    </location>
</feature>
<evidence type="ECO:0000313" key="11">
    <source>
        <dbReference type="EMBL" id="CUS23647.1"/>
    </source>
</evidence>
<evidence type="ECO:0000256" key="7">
    <source>
        <dbReference type="ARBA" id="ARBA00023128"/>
    </source>
</evidence>
<dbReference type="PANTHER" id="PTHR45624:SF4">
    <property type="entry name" value="CONGESTED-LIKE TRACHEA PROTEIN-RELATED"/>
    <property type="match status" value="1"/>
</dbReference>
<dbReference type="Gene3D" id="1.50.40.10">
    <property type="entry name" value="Mitochondrial carrier domain"/>
    <property type="match status" value="2"/>
</dbReference>
<protein>
    <submittedName>
        <fullName evidence="11">LAQU0S11e01090g1_1</fullName>
    </submittedName>
</protein>
<gene>
    <name evidence="11" type="ORF">LAQU0_S11e01090g</name>
</gene>
<evidence type="ECO:0000256" key="1">
    <source>
        <dbReference type="ARBA" id="ARBA00004225"/>
    </source>
</evidence>
<evidence type="ECO:0000256" key="5">
    <source>
        <dbReference type="ARBA" id="ARBA00022737"/>
    </source>
</evidence>
<reference evidence="12" key="1">
    <citation type="submission" date="2015-10" db="EMBL/GenBank/DDBJ databases">
        <authorList>
            <person name="Devillers H."/>
        </authorList>
    </citation>
    <scope>NUCLEOTIDE SEQUENCE [LARGE SCALE GENOMIC DNA]</scope>
</reference>
<organism evidence="11 12">
    <name type="scientific">Lachancea quebecensis</name>
    <dbReference type="NCBI Taxonomy" id="1654605"/>
    <lineage>
        <taxon>Eukaryota</taxon>
        <taxon>Fungi</taxon>
        <taxon>Dikarya</taxon>
        <taxon>Ascomycota</taxon>
        <taxon>Saccharomycotina</taxon>
        <taxon>Saccharomycetes</taxon>
        <taxon>Saccharomycetales</taxon>
        <taxon>Saccharomycetaceae</taxon>
        <taxon>Lachancea</taxon>
    </lineage>
</organism>
<evidence type="ECO:0000256" key="9">
    <source>
        <dbReference type="PROSITE-ProRule" id="PRU00282"/>
    </source>
</evidence>
<keyword evidence="8 9" id="KW-0472">Membrane</keyword>
<dbReference type="OrthoDB" id="14252at2759"/>
<evidence type="ECO:0000256" key="6">
    <source>
        <dbReference type="ARBA" id="ARBA00022989"/>
    </source>
</evidence>
<feature type="repeat" description="Solcar" evidence="9">
    <location>
        <begin position="235"/>
        <end position="318"/>
    </location>
</feature>
<comment type="subcellular location">
    <subcellularLocation>
        <location evidence="1">Mitochondrion membrane</location>
        <topology evidence="1">Multi-pass membrane protein</topology>
    </subcellularLocation>
</comment>
<proteinExistence type="inferred from homology"/>
<keyword evidence="4 9" id="KW-0812">Transmembrane</keyword>
<dbReference type="Proteomes" id="UP000236544">
    <property type="component" value="Unassembled WGS sequence"/>
</dbReference>
<comment type="similarity">
    <text evidence="2 10">Belongs to the mitochondrial carrier (TC 2.A.29) family.</text>
</comment>
<dbReference type="EMBL" id="LN890568">
    <property type="protein sequence ID" value="CUS23647.1"/>
    <property type="molecule type" value="Genomic_DNA"/>
</dbReference>
<dbReference type="GO" id="GO:0031966">
    <property type="term" value="C:mitochondrial membrane"/>
    <property type="evidence" value="ECO:0007669"/>
    <property type="project" value="UniProtKB-SubCell"/>
</dbReference>
<keyword evidence="12" id="KW-1185">Reference proteome</keyword>
<evidence type="ECO:0000256" key="8">
    <source>
        <dbReference type="ARBA" id="ARBA00023136"/>
    </source>
</evidence>
<dbReference type="PROSITE" id="PS50920">
    <property type="entry name" value="SOLCAR"/>
    <property type="match status" value="3"/>
</dbReference>
<dbReference type="InterPro" id="IPR018108">
    <property type="entry name" value="MCP_transmembrane"/>
</dbReference>
<feature type="repeat" description="Solcar" evidence="9">
    <location>
        <begin position="27"/>
        <end position="119"/>
    </location>
</feature>
<evidence type="ECO:0000256" key="3">
    <source>
        <dbReference type="ARBA" id="ARBA00022448"/>
    </source>
</evidence>
<dbReference type="GO" id="GO:1902603">
    <property type="term" value="P:carnitine transmembrane transport"/>
    <property type="evidence" value="ECO:0007669"/>
    <property type="project" value="TreeGrafter"/>
</dbReference>
<evidence type="ECO:0000313" key="12">
    <source>
        <dbReference type="Proteomes" id="UP000236544"/>
    </source>
</evidence>
<dbReference type="GO" id="GO:0015227">
    <property type="term" value="F:O-acyl-L-carnitine transmembrane transporter activity"/>
    <property type="evidence" value="ECO:0007669"/>
    <property type="project" value="TreeGrafter"/>
</dbReference>
<keyword evidence="5" id="KW-0677">Repeat</keyword>
<keyword evidence="6" id="KW-1133">Transmembrane helix</keyword>
<dbReference type="GO" id="GO:0006839">
    <property type="term" value="P:mitochondrial transport"/>
    <property type="evidence" value="ECO:0007669"/>
    <property type="project" value="TreeGrafter"/>
</dbReference>
<accession>A0A0P1KU45</accession>
<dbReference type="PANTHER" id="PTHR45624">
    <property type="entry name" value="MITOCHONDRIAL BASIC AMINO ACIDS TRANSPORTER-RELATED"/>
    <property type="match status" value="1"/>
</dbReference>
<evidence type="ECO:0000256" key="4">
    <source>
        <dbReference type="ARBA" id="ARBA00022692"/>
    </source>
</evidence>
<dbReference type="AlphaFoldDB" id="A0A0P1KU45"/>
<dbReference type="Pfam" id="PF00153">
    <property type="entry name" value="Mito_carr"/>
    <property type="match status" value="3"/>
</dbReference>
<dbReference type="SUPFAM" id="SSF103506">
    <property type="entry name" value="Mitochondrial carrier"/>
    <property type="match status" value="1"/>
</dbReference>
<dbReference type="InterPro" id="IPR023395">
    <property type="entry name" value="MCP_dom_sf"/>
</dbReference>
<keyword evidence="3 10" id="KW-0813">Transport</keyword>
<sequence length="324" mass="33508">MSATLEQDSADLEARLASTPPDAHAVRDNLKSLAAGGVGGVCAVLTGHPFDLLKVRCQSGQASGALDAVKRVLREARAQPGALPLNQLRGFYRGVVPPLLGVTPIFAVSFWGYDVGKRLVAWGNSPAPEIAGAAVARSLTTGQLALAGFLSAIPTTLVTAPTERVKVVLQTSDSGSFVGAAQKLVREGGVRSLFQGTLATLARDGPGSALYFASYEVCKQYLSGTDAATAASEPLSVASVCLAGGVAGMSMWIGVFPIDTIKTRLQSGAGAQTMAQATREIYGRGGIRAFFPGLGPALLRSFPANAATFLGVELTHELFKKYGV</sequence>
<name>A0A0P1KU45_9SACH</name>
<keyword evidence="7" id="KW-0496">Mitochondrion</keyword>
<dbReference type="InterPro" id="IPR050567">
    <property type="entry name" value="Mitochondrial_Carrier"/>
</dbReference>
<evidence type="ECO:0000256" key="10">
    <source>
        <dbReference type="RuleBase" id="RU000488"/>
    </source>
</evidence>